<keyword evidence="9 23" id="KW-0812">Transmembrane</keyword>
<dbReference type="GO" id="GO:0000166">
    <property type="term" value="F:nucleotide binding"/>
    <property type="evidence" value="ECO:0007669"/>
    <property type="project" value="UniProtKB-KW"/>
</dbReference>
<evidence type="ECO:0000256" key="16">
    <source>
        <dbReference type="ARBA" id="ARBA00023180"/>
    </source>
</evidence>
<dbReference type="PANTHER" id="PTHR23033:SF14">
    <property type="entry name" value="GLYCOPROTEIN-N-ACETYLGALACTOSAMINE 3-BETA-GALACTOSYLTRANSFERASE 1-RELATED"/>
    <property type="match status" value="1"/>
</dbReference>
<evidence type="ECO:0000256" key="7">
    <source>
        <dbReference type="ARBA" id="ARBA00022676"/>
    </source>
</evidence>
<dbReference type="eggNOG" id="KOG2246">
    <property type="taxonomic scope" value="Eukaryota"/>
</dbReference>
<comment type="similarity">
    <text evidence="4">Belongs to the glycosyltransferase 31 family. Beta3-Gal-T subfamily.</text>
</comment>
<dbReference type="EnsemblMetazoa" id="tetur02g01950.1">
    <property type="protein sequence ID" value="tetur02g01950.1"/>
    <property type="gene ID" value="tetur02g01950"/>
</dbReference>
<evidence type="ECO:0000256" key="18">
    <source>
        <dbReference type="ARBA" id="ARBA00040898"/>
    </source>
</evidence>
<organism evidence="25 26">
    <name type="scientific">Tetranychus urticae</name>
    <name type="common">Two-spotted spider mite</name>
    <dbReference type="NCBI Taxonomy" id="32264"/>
    <lineage>
        <taxon>Eukaryota</taxon>
        <taxon>Metazoa</taxon>
        <taxon>Ecdysozoa</taxon>
        <taxon>Arthropoda</taxon>
        <taxon>Chelicerata</taxon>
        <taxon>Arachnida</taxon>
        <taxon>Acari</taxon>
        <taxon>Acariformes</taxon>
        <taxon>Trombidiformes</taxon>
        <taxon>Prostigmata</taxon>
        <taxon>Eleutherengona</taxon>
        <taxon>Raphignathae</taxon>
        <taxon>Tetranychoidea</taxon>
        <taxon>Tetranychidae</taxon>
        <taxon>Tetranychus</taxon>
    </lineage>
</organism>
<reference evidence="25" key="2">
    <citation type="submission" date="2015-06" db="UniProtKB">
        <authorList>
            <consortium name="EnsemblMetazoa"/>
        </authorList>
    </citation>
    <scope>IDENTIFICATION</scope>
</reference>
<feature type="domain" description="Fringe-like glycosyltransferase" evidence="24">
    <location>
        <begin position="118"/>
        <end position="288"/>
    </location>
</feature>
<evidence type="ECO:0000256" key="8">
    <source>
        <dbReference type="ARBA" id="ARBA00022679"/>
    </source>
</evidence>
<dbReference type="FunFam" id="3.90.550.50:FF:000017">
    <property type="entry name" value="Glycoprotein-N-acetylgalactosamine 3-beta-galactosyltransferase 1"/>
    <property type="match status" value="1"/>
</dbReference>
<evidence type="ECO:0000313" key="26">
    <source>
        <dbReference type="Proteomes" id="UP000015104"/>
    </source>
</evidence>
<dbReference type="Gene3D" id="3.90.550.50">
    <property type="match status" value="1"/>
</dbReference>
<evidence type="ECO:0000256" key="3">
    <source>
        <dbReference type="ARBA" id="ARBA00004922"/>
    </source>
</evidence>
<dbReference type="OMA" id="WRYTESS"/>
<evidence type="ECO:0000256" key="2">
    <source>
        <dbReference type="ARBA" id="ARBA00004606"/>
    </source>
</evidence>
<keyword evidence="13 23" id="KW-1133">Transmembrane helix</keyword>
<evidence type="ECO:0000256" key="4">
    <source>
        <dbReference type="ARBA" id="ARBA00006462"/>
    </source>
</evidence>
<evidence type="ECO:0000256" key="9">
    <source>
        <dbReference type="ARBA" id="ARBA00022692"/>
    </source>
</evidence>
<comment type="cofactor">
    <cofactor evidence="1">
        <name>Mn(2+)</name>
        <dbReference type="ChEBI" id="CHEBI:29035"/>
    </cofactor>
</comment>
<keyword evidence="10" id="KW-0479">Metal-binding</keyword>
<dbReference type="GO" id="GO:0016020">
    <property type="term" value="C:membrane"/>
    <property type="evidence" value="ECO:0007669"/>
    <property type="project" value="UniProtKB-SubCell"/>
</dbReference>
<sequence>MLPISTKGISNAHSSRFSRSFILTLAVGMTFGFSFAYLLLSVVTWEKVDLLGGTSYLISSQSSSSSPSYFMHDDPHSYQEAENLIAPRFPVPGHITEEDDHKRDFTVADELYKSVRVLCWVMTNPKNHESKARHIKATWGKRCNKLLFMSSTNDPRLPTVKLDVEEGRDHLWAKTRSAFQYVYKNHFDEADWFMKADDDTYVVVENLRYFLSTQNSSDPIYFGCKFKPYVNQGYMSGGAGYVLSKVALERFIDKGIDPAVHPKQCKLSDDGAEDVEMGKCLEALNVTAGDSRDKLGRGRFFPFVPSHHLIPGHVDKNFWYWKYIYYESEEGMNCCSDTAISFHYISSDTMYVIEYLLYHLRPYGLYEKAKQKTIQDSTIYKAADLSSPISLPFAVSSSRIPNNKPQAVNTSQAISN</sequence>
<keyword evidence="11" id="KW-0547">Nucleotide-binding</keyword>
<evidence type="ECO:0000259" key="24">
    <source>
        <dbReference type="Pfam" id="PF02434"/>
    </source>
</evidence>
<gene>
    <name evidence="25" type="primary">107371046</name>
</gene>
<evidence type="ECO:0000256" key="13">
    <source>
        <dbReference type="ARBA" id="ARBA00022989"/>
    </source>
</evidence>
<comment type="subcellular location">
    <subcellularLocation>
        <location evidence="2">Membrane</location>
        <topology evidence="2">Single-pass type II membrane protein</topology>
    </subcellularLocation>
</comment>
<evidence type="ECO:0000256" key="23">
    <source>
        <dbReference type="SAM" id="Phobius"/>
    </source>
</evidence>
<dbReference type="EC" id="2.4.1.122" evidence="6"/>
<comment type="function">
    <text evidence="22">Glycosyltransferase that generates the core 1 O-glycan Gal-beta1-3GalNAc-alpha1-Ser/Thr (T antigen), which is a precursor for many extended O-glycans in glycoproteins.</text>
</comment>
<keyword evidence="15" id="KW-1015">Disulfide bond</keyword>
<evidence type="ECO:0000313" key="25">
    <source>
        <dbReference type="EnsemblMetazoa" id="tetur02g01950.1"/>
    </source>
</evidence>
<keyword evidence="16" id="KW-0325">Glycoprotein</keyword>
<dbReference type="UniPathway" id="UPA00378"/>
<keyword evidence="26" id="KW-1185">Reference proteome</keyword>
<dbReference type="PANTHER" id="PTHR23033">
    <property type="entry name" value="BETA1,3-GALACTOSYLTRANSFERASE"/>
    <property type="match status" value="1"/>
</dbReference>
<dbReference type="AlphaFoldDB" id="T1JUS0"/>
<evidence type="ECO:0000256" key="6">
    <source>
        <dbReference type="ARBA" id="ARBA00012557"/>
    </source>
</evidence>
<protein>
    <recommendedName>
        <fullName evidence="18">Glycoprotein-N-acetylgalactosamine 3-beta-galactosyltransferase 1</fullName>
        <ecNumber evidence="6">2.4.1.122</ecNumber>
    </recommendedName>
    <alternativeName>
        <fullName evidence="20">Core 1 O-glycan T-synthase</fullName>
    </alternativeName>
    <alternativeName>
        <fullName evidence="21">Core 1 UDP-galactose:N-acetylgalactosamine-alpha-R beta 1,3-galactosyltransferase 1</fullName>
    </alternativeName>
    <alternativeName>
        <fullName evidence="19">Core 1 beta1,3-galactosyltransferase 1</fullName>
    </alternativeName>
</protein>
<name>T1JUS0_TETUR</name>
<evidence type="ECO:0000256" key="15">
    <source>
        <dbReference type="ARBA" id="ARBA00023157"/>
    </source>
</evidence>
<keyword evidence="17" id="KW-0464">Manganese</keyword>
<keyword evidence="12" id="KW-0735">Signal-anchor</keyword>
<evidence type="ECO:0000256" key="21">
    <source>
        <dbReference type="ARBA" id="ARBA00043065"/>
    </source>
</evidence>
<evidence type="ECO:0000256" key="1">
    <source>
        <dbReference type="ARBA" id="ARBA00001936"/>
    </source>
</evidence>
<comment type="subunit">
    <text evidence="5">Homodimer; disulfide-linked.</text>
</comment>
<dbReference type="KEGG" id="tut:107371046"/>
<accession>T1JUS0</accession>
<evidence type="ECO:0000256" key="22">
    <source>
        <dbReference type="ARBA" id="ARBA00059245"/>
    </source>
</evidence>
<evidence type="ECO:0000256" key="19">
    <source>
        <dbReference type="ARBA" id="ARBA00041226"/>
    </source>
</evidence>
<comment type="pathway">
    <text evidence="3">Protein modification; protein glycosylation.</text>
</comment>
<keyword evidence="14 23" id="KW-0472">Membrane</keyword>
<keyword evidence="7" id="KW-0328">Glycosyltransferase</keyword>
<keyword evidence="8" id="KW-0808">Transferase</keyword>
<dbReference type="HOGENOM" id="CLU_035857_0_0_1"/>
<dbReference type="EMBL" id="CAEY01000783">
    <property type="status" value="NOT_ANNOTATED_CDS"/>
    <property type="molecule type" value="Genomic_DNA"/>
</dbReference>
<dbReference type="OrthoDB" id="414175at2759"/>
<evidence type="ECO:0000256" key="11">
    <source>
        <dbReference type="ARBA" id="ARBA00022741"/>
    </source>
</evidence>
<dbReference type="Pfam" id="PF02434">
    <property type="entry name" value="Fringe"/>
    <property type="match status" value="1"/>
</dbReference>
<evidence type="ECO:0000256" key="17">
    <source>
        <dbReference type="ARBA" id="ARBA00023211"/>
    </source>
</evidence>
<feature type="transmembrane region" description="Helical" evidence="23">
    <location>
        <begin position="21"/>
        <end position="40"/>
    </location>
</feature>
<dbReference type="GO" id="GO:0016263">
    <property type="term" value="F:glycoprotein-N-acetylgalactosamine 3-beta-galactosyltransferase activity"/>
    <property type="evidence" value="ECO:0007669"/>
    <property type="project" value="UniProtKB-EC"/>
</dbReference>
<dbReference type="Proteomes" id="UP000015104">
    <property type="component" value="Unassembled WGS sequence"/>
</dbReference>
<evidence type="ECO:0000256" key="5">
    <source>
        <dbReference type="ARBA" id="ARBA00011748"/>
    </source>
</evidence>
<evidence type="ECO:0000256" key="14">
    <source>
        <dbReference type="ARBA" id="ARBA00023136"/>
    </source>
</evidence>
<dbReference type="STRING" id="32264.T1JUS0"/>
<dbReference type="GO" id="GO:0030145">
    <property type="term" value="F:manganese ion binding"/>
    <property type="evidence" value="ECO:0007669"/>
    <property type="project" value="UniProtKB-ARBA"/>
</dbReference>
<proteinExistence type="inferred from homology"/>
<evidence type="ECO:0000256" key="12">
    <source>
        <dbReference type="ARBA" id="ARBA00022968"/>
    </source>
</evidence>
<dbReference type="InterPro" id="IPR003378">
    <property type="entry name" value="Fringe-like_glycosylTrfase"/>
</dbReference>
<dbReference type="InterPro" id="IPR026050">
    <property type="entry name" value="C1GALT1/C1GALT1_chp1"/>
</dbReference>
<evidence type="ECO:0000256" key="20">
    <source>
        <dbReference type="ARBA" id="ARBA00042009"/>
    </source>
</evidence>
<reference evidence="26" key="1">
    <citation type="submission" date="2011-08" db="EMBL/GenBank/DDBJ databases">
        <authorList>
            <person name="Rombauts S."/>
        </authorList>
    </citation>
    <scope>NUCLEOTIDE SEQUENCE</scope>
    <source>
        <strain evidence="26">London</strain>
    </source>
</reference>
<evidence type="ECO:0000256" key="10">
    <source>
        <dbReference type="ARBA" id="ARBA00022723"/>
    </source>
</evidence>